<organism evidence="1 2">
    <name type="scientific">Peronospora belbahrii</name>
    <dbReference type="NCBI Taxonomy" id="622444"/>
    <lineage>
        <taxon>Eukaryota</taxon>
        <taxon>Sar</taxon>
        <taxon>Stramenopiles</taxon>
        <taxon>Oomycota</taxon>
        <taxon>Peronosporomycetes</taxon>
        <taxon>Peronosporales</taxon>
        <taxon>Peronosporaceae</taxon>
        <taxon>Peronospora</taxon>
    </lineage>
</organism>
<dbReference type="AlphaFoldDB" id="A0AAU9KX04"/>
<accession>A0AAU9KX04</accession>
<sequence length="251" mass="27458">MALKTVVSTLVASSDADLETYFISNQISPLVHLINNYLSRGIALQTRVDCDNNNESHEAVAKTLLVDSGAVFSLFLRLVDAQPQLLQRAMDCGLLHVTRLVPFCQLCGVKNASAVANLSDGLVNNVATFSTTTVMLRQFYIQQLHDLYVKVVQAKRDQVVDLIRSISAAGREGFGYGADTAGPDDVLWCSTMLRDVIADLASACINFSRRDLSSGEKLLAGLHALSNGCLDDDAEHGSFLSDLWYFCEYKE</sequence>
<dbReference type="EMBL" id="CAKKTJ010000144">
    <property type="protein sequence ID" value="CAH0476176.1"/>
    <property type="molecule type" value="Genomic_DNA"/>
</dbReference>
<dbReference type="Proteomes" id="UP001160483">
    <property type="component" value="Unassembled WGS sequence"/>
</dbReference>
<comment type="caution">
    <text evidence="1">The sequence shown here is derived from an EMBL/GenBank/DDBJ whole genome shotgun (WGS) entry which is preliminary data.</text>
</comment>
<reference evidence="1" key="1">
    <citation type="submission" date="2021-11" db="EMBL/GenBank/DDBJ databases">
        <authorList>
            <person name="Islam A."/>
            <person name="Islam S."/>
            <person name="Flora M.S."/>
            <person name="Rahman M."/>
            <person name="Ziaur R.M."/>
            <person name="Epstein J.H."/>
            <person name="Hassan M."/>
            <person name="Klassen M."/>
            <person name="Woodard K."/>
            <person name="Webb A."/>
            <person name="Webby R.J."/>
            <person name="El Zowalaty M.E."/>
        </authorList>
    </citation>
    <scope>NUCLEOTIDE SEQUENCE</scope>
    <source>
        <strain evidence="1">Pbs3</strain>
    </source>
</reference>
<proteinExistence type="predicted"/>
<name>A0AAU9KX04_9STRA</name>
<protein>
    <submittedName>
        <fullName evidence="1">Uncharacterized protein</fullName>
    </submittedName>
</protein>
<evidence type="ECO:0000313" key="1">
    <source>
        <dbReference type="EMBL" id="CAH0476176.1"/>
    </source>
</evidence>
<evidence type="ECO:0000313" key="2">
    <source>
        <dbReference type="Proteomes" id="UP001160483"/>
    </source>
</evidence>
<gene>
    <name evidence="1" type="ORF">PBS003_LOCUS2966</name>
</gene>